<dbReference type="RefSeq" id="WP_369775315.1">
    <property type="nucleotide sequence ID" value="NZ_JBGEHV010000050.1"/>
</dbReference>
<feature type="region of interest" description="Disordered" evidence="1">
    <location>
        <begin position="356"/>
        <end position="453"/>
    </location>
</feature>
<feature type="compositionally biased region" description="Polar residues" evidence="1">
    <location>
        <begin position="370"/>
        <end position="386"/>
    </location>
</feature>
<reference evidence="2 3" key="1">
    <citation type="submission" date="2024-08" db="EMBL/GenBank/DDBJ databases">
        <title>Genome mining of Saccharopolyspora cebuensis PGLac3 from Nigerian medicinal plant.</title>
        <authorList>
            <person name="Ezeobiora C.E."/>
            <person name="Igbokwe N.H."/>
            <person name="Amin D.H."/>
            <person name="Mendie U.E."/>
        </authorList>
    </citation>
    <scope>NUCLEOTIDE SEQUENCE [LARGE SCALE GENOMIC DNA]</scope>
    <source>
        <strain evidence="2 3">PGLac3</strain>
    </source>
</reference>
<keyword evidence="3" id="KW-1185">Reference proteome</keyword>
<sequence length="453" mass="48573">MGKDRPDPATWDEPAFRALVECRDIAGLYRRLNHRGWSQRRIAILTGQAQSEVAEIIGGRQVQGYALLCRIAEGLGIPRGRTGLAYTTPRAANEENERMHRRQFLGLVSQIIMGAELATVDLDLLATPPRPLAAPQRIGATEITQLRDVTARLRSADAAHGGGIVHEAILAHLRWAETLLHARYHDTLREELFSAVADAQTLAGWVAHDVGHTAAAQRLLARAAHTARTADNDAHSAVVLHRLGRGPLDIGQPHAALKLFELGQIPAQDSGSPAAMSLLLADTAVAYAHLGETSRALAALRRAEDEFTHLGDESPHYLQFFNSSALWTATARVHTALGATDGTHRAHAIEHLSRALDQAPKAAGGRRPSTESTSPPTIWPTATSTPDAWMGTGRSRSSSPSAHRASRATSATSATKPGNITPAMPANWNTASTWPSRHDAAPASIDPDKATFA</sequence>
<dbReference type="EMBL" id="JBGEHV010000050">
    <property type="protein sequence ID" value="MEY8042189.1"/>
    <property type="molecule type" value="Genomic_DNA"/>
</dbReference>
<feature type="compositionally biased region" description="Basic and acidic residues" evidence="1">
    <location>
        <begin position="436"/>
        <end position="453"/>
    </location>
</feature>
<dbReference type="InterPro" id="IPR011990">
    <property type="entry name" value="TPR-like_helical_dom_sf"/>
</dbReference>
<accession>A0ABV4CRZ5</accession>
<dbReference type="CDD" id="cd00093">
    <property type="entry name" value="HTH_XRE"/>
    <property type="match status" value="1"/>
</dbReference>
<dbReference type="SUPFAM" id="SSF48452">
    <property type="entry name" value="TPR-like"/>
    <property type="match status" value="1"/>
</dbReference>
<proteinExistence type="predicted"/>
<protein>
    <submittedName>
        <fullName evidence="2">Transcriptional regulator</fullName>
    </submittedName>
</protein>
<name>A0ABV4CRZ5_9PSEU</name>
<evidence type="ECO:0000313" key="3">
    <source>
        <dbReference type="Proteomes" id="UP001564626"/>
    </source>
</evidence>
<evidence type="ECO:0000313" key="2">
    <source>
        <dbReference type="EMBL" id="MEY8042189.1"/>
    </source>
</evidence>
<dbReference type="InterPro" id="IPR001387">
    <property type="entry name" value="Cro/C1-type_HTH"/>
</dbReference>
<feature type="compositionally biased region" description="Low complexity" evidence="1">
    <location>
        <begin position="392"/>
        <end position="415"/>
    </location>
</feature>
<evidence type="ECO:0000256" key="1">
    <source>
        <dbReference type="SAM" id="MobiDB-lite"/>
    </source>
</evidence>
<comment type="caution">
    <text evidence="2">The sequence shown here is derived from an EMBL/GenBank/DDBJ whole genome shotgun (WGS) entry which is preliminary data.</text>
</comment>
<gene>
    <name evidence="2" type="ORF">AB8O55_22480</name>
</gene>
<dbReference type="Gene3D" id="1.25.40.10">
    <property type="entry name" value="Tetratricopeptide repeat domain"/>
    <property type="match status" value="1"/>
</dbReference>
<dbReference type="Proteomes" id="UP001564626">
    <property type="component" value="Unassembled WGS sequence"/>
</dbReference>
<organism evidence="2 3">
    <name type="scientific">Saccharopolyspora cebuensis</name>
    <dbReference type="NCBI Taxonomy" id="418759"/>
    <lineage>
        <taxon>Bacteria</taxon>
        <taxon>Bacillati</taxon>
        <taxon>Actinomycetota</taxon>
        <taxon>Actinomycetes</taxon>
        <taxon>Pseudonocardiales</taxon>
        <taxon>Pseudonocardiaceae</taxon>
        <taxon>Saccharopolyspora</taxon>
    </lineage>
</organism>